<accession>A0A126V1E1</accession>
<gene>
    <name evidence="2" type="ORF">RC74_13315</name>
</gene>
<dbReference type="AlphaFoldDB" id="A0A126V1E1"/>
<name>A0A126V1E1_9RHOB</name>
<dbReference type="RefSeq" id="WP_052274875.1">
    <property type="nucleotide sequence ID" value="NZ_CP014327.1"/>
</dbReference>
<feature type="transmembrane region" description="Helical" evidence="1">
    <location>
        <begin position="140"/>
        <end position="161"/>
    </location>
</feature>
<dbReference type="EMBL" id="CP014327">
    <property type="protein sequence ID" value="AML52124.1"/>
    <property type="molecule type" value="Genomic_DNA"/>
</dbReference>
<keyword evidence="1" id="KW-0812">Transmembrane</keyword>
<evidence type="ECO:0000256" key="1">
    <source>
        <dbReference type="SAM" id="Phobius"/>
    </source>
</evidence>
<evidence type="ECO:0000313" key="2">
    <source>
        <dbReference type="EMBL" id="AML52124.1"/>
    </source>
</evidence>
<sequence>MAFIRKLLQDTRASYWFVPSVMMVVALLLAIGTEALDRHPNYLPFSLPNGVVTSNADAVRSLLAVIAQSVIAVTGVMFSMTIVAVSFASANFGPRLIGNFMRDKGTQFSLGILIATFVYALMILRSVHNIDDSGANFVPVFSVLVALGLTLASVVTMIFFIHHVPEMINLENLCHSLGCRLRDELIRLSKASTATTDKESVQNAWFEEANREASEGVTLLSTGYIQTVNLNQIKRLASKNDLYIDVLAMPGTFTHPRNLALRVWGQGALSTKLIGDLRACFATGVGKSESQNVLFLAEQLVEIIARALSPGVNDPYTACTCLNWLHASLQELAAIKAEDIDLSPSRVHTPTLTFTSLLEIAHGDSREYILSDNLVCAHAVKLLRGLAASLPKGPRRDSVDREIGALLGEN</sequence>
<keyword evidence="3" id="KW-1185">Reference proteome</keyword>
<organism evidence="2 3">
    <name type="scientific">Falsihalocynthiibacter arcticus</name>
    <dbReference type="NCBI Taxonomy" id="1579316"/>
    <lineage>
        <taxon>Bacteria</taxon>
        <taxon>Pseudomonadati</taxon>
        <taxon>Pseudomonadota</taxon>
        <taxon>Alphaproteobacteria</taxon>
        <taxon>Rhodobacterales</taxon>
        <taxon>Roseobacteraceae</taxon>
        <taxon>Falsihalocynthiibacter</taxon>
    </lineage>
</organism>
<dbReference type="KEGG" id="hat:RC74_13315"/>
<proteinExistence type="predicted"/>
<reference evidence="2 3" key="1">
    <citation type="submission" date="2016-02" db="EMBL/GenBank/DDBJ databases">
        <title>Complete genome sequence of Halocynthiibacter arcticus PAMC 20958t from arctic marine sediment.</title>
        <authorList>
            <person name="Lee Y.M."/>
            <person name="Baek K."/>
            <person name="Lee H.K."/>
            <person name="Shin S.C."/>
        </authorList>
    </citation>
    <scope>NUCLEOTIDE SEQUENCE [LARGE SCALE GENOMIC DNA]</scope>
    <source>
        <strain evidence="2">PAMC 20958</strain>
    </source>
</reference>
<evidence type="ECO:0008006" key="4">
    <source>
        <dbReference type="Google" id="ProtNLM"/>
    </source>
</evidence>
<dbReference type="Proteomes" id="UP000070371">
    <property type="component" value="Chromosome"/>
</dbReference>
<keyword evidence="1" id="KW-1133">Transmembrane helix</keyword>
<protein>
    <recommendedName>
        <fullName evidence="4">DUF2254 domain-containing protein</fullName>
    </recommendedName>
</protein>
<evidence type="ECO:0000313" key="3">
    <source>
        <dbReference type="Proteomes" id="UP000070371"/>
    </source>
</evidence>
<dbReference type="Pfam" id="PF10011">
    <property type="entry name" value="DUF2254"/>
    <property type="match status" value="1"/>
</dbReference>
<keyword evidence="1" id="KW-0472">Membrane</keyword>
<feature type="transmembrane region" description="Helical" evidence="1">
    <location>
        <begin position="12"/>
        <end position="32"/>
    </location>
</feature>
<dbReference type="OrthoDB" id="2955631at2"/>
<feature type="transmembrane region" description="Helical" evidence="1">
    <location>
        <begin position="62"/>
        <end position="87"/>
    </location>
</feature>
<dbReference type="InterPro" id="IPR018723">
    <property type="entry name" value="DUF2254_membrane"/>
</dbReference>
<feature type="transmembrane region" description="Helical" evidence="1">
    <location>
        <begin position="108"/>
        <end position="128"/>
    </location>
</feature>